<dbReference type="AlphaFoldDB" id="A0A3M0HPP4"/>
<dbReference type="Proteomes" id="UP000270471">
    <property type="component" value="Unassembled WGS sequence"/>
</dbReference>
<sequence length="294" mass="31088">MLSSNVEFVDLSGGKNVEITTSFWSPEDYCQKNAMLVTACQNPTIPAQNPAPDSNRTLTSFPFNARGEYNQLTDLATTGDTGTVWGLGYNKVTKQVFSAAYAKRGTKYGPGGPGAIYRTDPATKQTTVFATVPNAGSTAHHPGAGMDEAFGAVVGKESLGDLDVSSDGKDLYVVNMHDRRLYRYDATQPTAAKEKASYAIKDPGCAAPGDWRPYGLGLYEGKVYVGGVCSAQSTGSKADMRAVVQVFDPVTGQFTGTVMDQPLNFPRGGVSPLTPCPRTFATARAGTRGPISGP</sequence>
<accession>A0A3M0HPP4</accession>
<comment type="caution">
    <text evidence="1">The sequence shown here is derived from an EMBL/GenBank/DDBJ whole genome shotgun (WGS) entry which is preliminary data.</text>
</comment>
<organism evidence="1 2">
    <name type="scientific">Streptomyces shenzhenensis</name>
    <dbReference type="NCBI Taxonomy" id="943815"/>
    <lineage>
        <taxon>Bacteria</taxon>
        <taxon>Bacillati</taxon>
        <taxon>Actinomycetota</taxon>
        <taxon>Actinomycetes</taxon>
        <taxon>Kitasatosporales</taxon>
        <taxon>Streptomycetaceae</taxon>
        <taxon>Streptomyces</taxon>
    </lineage>
</organism>
<dbReference type="EMBL" id="PENI01000081">
    <property type="protein sequence ID" value="RMB79381.1"/>
    <property type="molecule type" value="Genomic_DNA"/>
</dbReference>
<proteinExistence type="predicted"/>
<keyword evidence="2" id="KW-1185">Reference proteome</keyword>
<dbReference type="SUPFAM" id="SSF63825">
    <property type="entry name" value="YWTD domain"/>
    <property type="match status" value="1"/>
</dbReference>
<reference evidence="1 2" key="1">
    <citation type="submission" date="2017-11" db="EMBL/GenBank/DDBJ databases">
        <title>Draft genome of actinobacteria isolated from guarana (Paullinia cupana (Mart.) Ducke.</title>
        <authorList>
            <person name="Siqueira K.A."/>
            <person name="Liotti R.G."/>
            <person name="Mendes T.A.O."/>
            <person name="Soares M.A."/>
        </authorList>
    </citation>
    <scope>NUCLEOTIDE SEQUENCE [LARGE SCALE GENOMIC DNA]</scope>
    <source>
        <strain evidence="1 2">193</strain>
    </source>
</reference>
<dbReference type="RefSeq" id="WP_183154923.1">
    <property type="nucleotide sequence ID" value="NZ_PENI01000081.1"/>
</dbReference>
<evidence type="ECO:0000313" key="2">
    <source>
        <dbReference type="Proteomes" id="UP000270471"/>
    </source>
</evidence>
<name>A0A3M0HPP4_9ACTN</name>
<gene>
    <name evidence="1" type="ORF">CTZ28_45915</name>
</gene>
<evidence type="ECO:0000313" key="1">
    <source>
        <dbReference type="EMBL" id="RMB79381.1"/>
    </source>
</evidence>
<evidence type="ECO:0008006" key="3">
    <source>
        <dbReference type="Google" id="ProtNLM"/>
    </source>
</evidence>
<protein>
    <recommendedName>
        <fullName evidence="3">SMP-30/Gluconolactonase/LRE-like region domain-containing protein</fullName>
    </recommendedName>
</protein>